<evidence type="ECO:0000256" key="2">
    <source>
        <dbReference type="PROSITE-ProRule" id="PRU00708"/>
    </source>
</evidence>
<keyword evidence="4" id="KW-1185">Reference proteome</keyword>
<dbReference type="Proteomes" id="UP000436088">
    <property type="component" value="Unassembled WGS sequence"/>
</dbReference>
<dbReference type="Gene3D" id="1.25.40.10">
    <property type="entry name" value="Tetratricopeptide repeat domain"/>
    <property type="match status" value="2"/>
</dbReference>
<dbReference type="InterPro" id="IPR046960">
    <property type="entry name" value="PPR_At4g14850-like_plant"/>
</dbReference>
<feature type="repeat" description="PPR" evidence="2">
    <location>
        <begin position="167"/>
        <end position="201"/>
    </location>
</feature>
<dbReference type="InterPro" id="IPR002885">
    <property type="entry name" value="PPR_rpt"/>
</dbReference>
<proteinExistence type="predicted"/>
<dbReference type="PROSITE" id="PS51375">
    <property type="entry name" value="PPR"/>
    <property type="match status" value="2"/>
</dbReference>
<dbReference type="InterPro" id="IPR011990">
    <property type="entry name" value="TPR-like_helical_dom_sf"/>
</dbReference>
<dbReference type="Pfam" id="PF01535">
    <property type="entry name" value="PPR"/>
    <property type="match status" value="1"/>
</dbReference>
<dbReference type="GO" id="GO:0099402">
    <property type="term" value="P:plant organ development"/>
    <property type="evidence" value="ECO:0007669"/>
    <property type="project" value="UniProtKB-ARBA"/>
</dbReference>
<dbReference type="NCBIfam" id="TIGR00756">
    <property type="entry name" value="PPR"/>
    <property type="match status" value="3"/>
</dbReference>
<dbReference type="PANTHER" id="PTHR47926">
    <property type="entry name" value="PENTATRICOPEPTIDE REPEAT-CONTAINING PROTEIN"/>
    <property type="match status" value="1"/>
</dbReference>
<protein>
    <submittedName>
        <fullName evidence="3">60S ribosomal protein L7a-like</fullName>
    </submittedName>
</protein>
<name>A0A6A2X6I7_HIBSY</name>
<evidence type="ECO:0000313" key="3">
    <source>
        <dbReference type="EMBL" id="KAE8670883.1"/>
    </source>
</evidence>
<dbReference type="AlphaFoldDB" id="A0A6A2X6I7"/>
<dbReference type="Pfam" id="PF13041">
    <property type="entry name" value="PPR_2"/>
    <property type="match status" value="2"/>
</dbReference>
<evidence type="ECO:0000313" key="4">
    <source>
        <dbReference type="Proteomes" id="UP000436088"/>
    </source>
</evidence>
<feature type="repeat" description="PPR" evidence="2">
    <location>
        <begin position="93"/>
        <end position="127"/>
    </location>
</feature>
<dbReference type="FunFam" id="1.25.40.10:FF:000427">
    <property type="entry name" value="Pentatricopeptide repeat-containing protein chloroplastic"/>
    <property type="match status" value="1"/>
</dbReference>
<sequence length="297" mass="33222">MIRRYGINNLGPEGIDLYIRMRHQGLNPNNFTNPFLLKACSGLNQGRGVHSLVVKDKRFSSEIHSLTSLITLYCAFGDVESARLLFDRMNERNVVTWTWIITRYVKQKRYKEGIELFNQMKISGVGIDELTLVSVLSACANLGALEIGQWVHKYVDKKGIFFNPKLDVCVWNAVIGGLAMHGYGIEAIERFREMQLAGIKPDRNTFIAVLSACSHSGLVEKGKEILHSSIEPHIKHYACFVDILCRAGLLSEAYEVITNMPMEPNAVLWGTLCLCCCWQCRASRGCDATADGSGTIQ</sequence>
<dbReference type="GO" id="GO:0003723">
    <property type="term" value="F:RNA binding"/>
    <property type="evidence" value="ECO:0007669"/>
    <property type="project" value="InterPro"/>
</dbReference>
<gene>
    <name evidence="3" type="ORF">F3Y22_tig00112044pilonHSYRG00045</name>
</gene>
<dbReference type="EMBL" id="VEPZ02001491">
    <property type="protein sequence ID" value="KAE8670883.1"/>
    <property type="molecule type" value="Genomic_DNA"/>
</dbReference>
<reference evidence="3" key="1">
    <citation type="submission" date="2019-09" db="EMBL/GenBank/DDBJ databases">
        <title>Draft genome information of white flower Hibiscus syriacus.</title>
        <authorList>
            <person name="Kim Y.-M."/>
        </authorList>
    </citation>
    <scope>NUCLEOTIDE SEQUENCE [LARGE SCALE GENOMIC DNA]</scope>
    <source>
        <strain evidence="3">YM2019G1</strain>
    </source>
</reference>
<comment type="caution">
    <text evidence="3">The sequence shown here is derived from an EMBL/GenBank/DDBJ whole genome shotgun (WGS) entry which is preliminary data.</text>
</comment>
<accession>A0A6A2X6I7</accession>
<dbReference type="GO" id="GO:0009451">
    <property type="term" value="P:RNA modification"/>
    <property type="evidence" value="ECO:0007669"/>
    <property type="project" value="InterPro"/>
</dbReference>
<dbReference type="GO" id="GO:0005840">
    <property type="term" value="C:ribosome"/>
    <property type="evidence" value="ECO:0007669"/>
    <property type="project" value="UniProtKB-KW"/>
</dbReference>
<keyword evidence="1" id="KW-0677">Repeat</keyword>
<evidence type="ECO:0000256" key="1">
    <source>
        <dbReference type="ARBA" id="ARBA00022737"/>
    </source>
</evidence>
<dbReference type="FunFam" id="1.25.40.10:FF:000158">
    <property type="entry name" value="pentatricopeptide repeat-containing protein At2g33680"/>
    <property type="match status" value="1"/>
</dbReference>
<organism evidence="3 4">
    <name type="scientific">Hibiscus syriacus</name>
    <name type="common">Rose of Sharon</name>
    <dbReference type="NCBI Taxonomy" id="106335"/>
    <lineage>
        <taxon>Eukaryota</taxon>
        <taxon>Viridiplantae</taxon>
        <taxon>Streptophyta</taxon>
        <taxon>Embryophyta</taxon>
        <taxon>Tracheophyta</taxon>
        <taxon>Spermatophyta</taxon>
        <taxon>Magnoliopsida</taxon>
        <taxon>eudicotyledons</taxon>
        <taxon>Gunneridae</taxon>
        <taxon>Pentapetalae</taxon>
        <taxon>rosids</taxon>
        <taxon>malvids</taxon>
        <taxon>Malvales</taxon>
        <taxon>Malvaceae</taxon>
        <taxon>Malvoideae</taxon>
        <taxon>Hibiscus</taxon>
    </lineage>
</organism>